<dbReference type="Pfam" id="PF01494">
    <property type="entry name" value="FAD_binding_3"/>
    <property type="match status" value="1"/>
</dbReference>
<sequence length="410" mass="46174">MHVLIVGAGVGGLSLAQTLRKQNISFEIFERDPDAEARFQGWAIAMHSIVDDLLSIFPDDLPDLKESTNHLVPLDLSAQLSMYMPGRDDRWGFQDSPDFPFIRAERRRLRDWLMTNIPVQWGKRVKTVEHGDDGVSVHFEDGSSAHGDLVVATDGINSVVREQLLHKPAKELLNVVPLATIVGQLQLSGEAFKRQLALGHSGYMLIRPDLGFIGFGGLHYVHPNGLSANYYWNFLETDHDISNPDHWLQHATQQEKLDHVLKRIQKLSPKFREIFEMTKPEQIQHETRVWRDLELDPNMVPECRVILMGDAAHAMVPFRGEGGYHTLVDTIVLSKVLGEMARSGDYKDITRVRSRVGDFTRSMLKRAGQAVRDSRNLHADAQRFGPDGKPLTLKIVPLPDTEIKLGAVAP</sequence>
<dbReference type="GO" id="GO:0004497">
    <property type="term" value="F:monooxygenase activity"/>
    <property type="evidence" value="ECO:0007669"/>
    <property type="project" value="UniProtKB-KW"/>
</dbReference>
<keyword evidence="4" id="KW-0560">Oxidoreductase</keyword>
<keyword evidence="2" id="KW-0285">Flavoprotein</keyword>
<dbReference type="PANTHER" id="PTHR47178">
    <property type="entry name" value="MONOOXYGENASE, FAD-BINDING"/>
    <property type="match status" value="1"/>
</dbReference>
<dbReference type="GO" id="GO:0071949">
    <property type="term" value="F:FAD binding"/>
    <property type="evidence" value="ECO:0007669"/>
    <property type="project" value="InterPro"/>
</dbReference>
<evidence type="ECO:0000256" key="1">
    <source>
        <dbReference type="ARBA" id="ARBA00001974"/>
    </source>
</evidence>
<name>A0A218PFY0_9PLEO</name>
<dbReference type="InterPro" id="IPR002938">
    <property type="entry name" value="FAD-bd"/>
</dbReference>
<dbReference type="PRINTS" id="PR00420">
    <property type="entry name" value="RNGMNOXGNASE"/>
</dbReference>
<proteinExistence type="predicted"/>
<evidence type="ECO:0000313" key="7">
    <source>
        <dbReference type="EMBL" id="BAZ95821.1"/>
    </source>
</evidence>
<evidence type="ECO:0000256" key="5">
    <source>
        <dbReference type="ARBA" id="ARBA00023033"/>
    </source>
</evidence>
<keyword evidence="3" id="KW-0274">FAD</keyword>
<feature type="domain" description="FAD-binding" evidence="6">
    <location>
        <begin position="117"/>
        <end position="342"/>
    </location>
</feature>
<evidence type="ECO:0000256" key="2">
    <source>
        <dbReference type="ARBA" id="ARBA00022630"/>
    </source>
</evidence>
<reference evidence="7" key="1">
    <citation type="submission" date="2017-01" db="EMBL/GenBank/DDBJ databases">
        <title>Biosynthetic gene cluster of curvupallides.</title>
        <authorList>
            <person name="Tsunematsu Y."/>
            <person name="Watanabe K."/>
            <person name="Yokoyama M."/>
            <person name="Yamamoto T."/>
            <person name="Kishimoto S."/>
            <person name="Hirayama Y."/>
        </authorList>
    </citation>
    <scope>NUCLEOTIDE SEQUENCE</scope>
    <source>
        <strain evidence="7">DSM 62482</strain>
    </source>
</reference>
<dbReference type="EMBL" id="LC208781">
    <property type="protein sequence ID" value="BAZ95821.1"/>
    <property type="molecule type" value="Genomic_DNA"/>
</dbReference>
<dbReference type="AlphaFoldDB" id="A0A218PFY0"/>
<protein>
    <submittedName>
        <fullName evidence="7">Monooxygenase, FAD binding domain cpaO</fullName>
    </submittedName>
</protein>
<organism evidence="7">
    <name type="scientific">Curvularia pallescens</name>
    <dbReference type="NCBI Taxonomy" id="318706"/>
    <lineage>
        <taxon>Eukaryota</taxon>
        <taxon>Fungi</taxon>
        <taxon>Dikarya</taxon>
        <taxon>Ascomycota</taxon>
        <taxon>Pezizomycotina</taxon>
        <taxon>Dothideomycetes</taxon>
        <taxon>Pleosporomycetidae</taxon>
        <taxon>Pleosporales</taxon>
        <taxon>Pleosporineae</taxon>
        <taxon>Pleosporaceae</taxon>
        <taxon>Curvularia</taxon>
    </lineage>
</organism>
<evidence type="ECO:0000256" key="3">
    <source>
        <dbReference type="ARBA" id="ARBA00022827"/>
    </source>
</evidence>
<dbReference type="Gene3D" id="3.50.50.60">
    <property type="entry name" value="FAD/NAD(P)-binding domain"/>
    <property type="match status" value="1"/>
</dbReference>
<keyword evidence="5 7" id="KW-0503">Monooxygenase</keyword>
<evidence type="ECO:0000259" key="6">
    <source>
        <dbReference type="Pfam" id="PF01494"/>
    </source>
</evidence>
<evidence type="ECO:0000256" key="4">
    <source>
        <dbReference type="ARBA" id="ARBA00023002"/>
    </source>
</evidence>
<accession>A0A218PFY0</accession>
<comment type="cofactor">
    <cofactor evidence="1">
        <name>FAD</name>
        <dbReference type="ChEBI" id="CHEBI:57692"/>
    </cofactor>
</comment>
<dbReference type="PANTHER" id="PTHR47178:SF6">
    <property type="entry name" value="FAD-BINDING DOMAIN-CONTAINING PROTEIN"/>
    <property type="match status" value="1"/>
</dbReference>
<dbReference type="SUPFAM" id="SSF51905">
    <property type="entry name" value="FAD/NAD(P)-binding domain"/>
    <property type="match status" value="1"/>
</dbReference>
<dbReference type="Pfam" id="PF13450">
    <property type="entry name" value="NAD_binding_8"/>
    <property type="match status" value="1"/>
</dbReference>
<dbReference type="InterPro" id="IPR036188">
    <property type="entry name" value="FAD/NAD-bd_sf"/>
</dbReference>